<sequence length="865" mass="97465">MSFAGFDGPSGAQAIDPGQNKPPRGGKLKALIRDLLQQLGQPCASDFQLQLVSPEKLRLKNDGCYTCNHTHQGRTEVWAVDVHNYVLVDVDSLITLLSGPSPRRLEEFGEEIKTVGTILGHSVRDSNNVVGVGKARYFATGKIQGTNPAIGRQSWELDPADRDKVTVDVLRGFFHSVRPATGQLLLNVNVTYGVFWARASLHVILKRKGLVNVSKSWDMDKSRQQDYIDGHRWVKGVRVEYTTPSGTFVKKVAGFATSLDGENQPLKPRFRITMPDKYGANSPHVQGINTKLPLINIGSRLKPIYVFAERCRIVDDQPTKCKLSSVEQAQMVKNAVQSAFNYRDHILKSGRALLGLNNQAQWLRSLKVEVGSNLIQVRGRHLDPPPRLYKSIGSRQNAPEKGVGKWDLRNRRVWSSAPEAVVWTILNFEDNRRGSSALIQRAKKFIHHLIDTMGINLKRDPSMSKEGEGYQRLPVRNIAKTFGNRFKNFASLKPSPIIFVILPGDNAARYNVIKQVADVHLGFHTVCVQEEKFMREKGELQYFANVGLKVNLKIGGTNHKLDKQIGKLNFAETMIVGYDVIHPTNLPPSKDGEDDDGDDGTKKKQQNSAPPSLVGIVASRDGSLGQWPAHAWNNPSGKEQVQDSEFQAAFRGRLKIWHTHNQRKLPKNIIIFRDGVSESQYQKVLDEELPWIRKEFEEALVFTGNAFPMPRITVLVAIKRHQTRFYPSSKNQFPRDKTPPGTVVDRDVTHGHSWDFYLQAHEAIQGTARPAHYVVLHEVIIPDHGRQDAARVLEDLTHSLSYMFGRATRSVSLCTPAYYADIVCTRAKLHKLELFESHERLTQNDKDNIKNRVVHENIADTMYYI</sequence>
<dbReference type="GO" id="GO:0003676">
    <property type="term" value="F:nucleic acid binding"/>
    <property type="evidence" value="ECO:0007669"/>
    <property type="project" value="InterPro"/>
</dbReference>
<evidence type="ECO:0000313" key="3">
    <source>
        <dbReference type="EMBL" id="ROW04574.1"/>
    </source>
</evidence>
<protein>
    <recommendedName>
        <fullName evidence="2">Piwi domain-containing protein</fullName>
    </recommendedName>
</protein>
<reference evidence="3 4" key="1">
    <citation type="submission" date="2015-09" db="EMBL/GenBank/DDBJ databases">
        <title>Host preference determinants of Valsa canker pathogens revealed by comparative genomics.</title>
        <authorList>
            <person name="Yin Z."/>
            <person name="Huang L."/>
        </authorList>
    </citation>
    <scope>NUCLEOTIDE SEQUENCE [LARGE SCALE GENOMIC DNA]</scope>
    <source>
        <strain evidence="3 4">03-1</strain>
    </source>
</reference>
<evidence type="ECO:0000259" key="2">
    <source>
        <dbReference type="PROSITE" id="PS50822"/>
    </source>
</evidence>
<dbReference type="Pfam" id="PF08699">
    <property type="entry name" value="ArgoL1"/>
    <property type="match status" value="1"/>
</dbReference>
<gene>
    <name evidence="3" type="ORF">VMCG_05103</name>
</gene>
<dbReference type="Gene3D" id="3.30.420.10">
    <property type="entry name" value="Ribonuclease H-like superfamily/Ribonuclease H"/>
    <property type="match status" value="1"/>
</dbReference>
<dbReference type="InterPro" id="IPR045246">
    <property type="entry name" value="Piwi_ago-like"/>
</dbReference>
<dbReference type="SUPFAM" id="SSF53098">
    <property type="entry name" value="Ribonuclease H-like"/>
    <property type="match status" value="1"/>
</dbReference>
<proteinExistence type="predicted"/>
<dbReference type="SMART" id="SM00950">
    <property type="entry name" value="Piwi"/>
    <property type="match status" value="1"/>
</dbReference>
<dbReference type="InterPro" id="IPR012337">
    <property type="entry name" value="RNaseH-like_sf"/>
</dbReference>
<feature type="region of interest" description="Disordered" evidence="1">
    <location>
        <begin position="1"/>
        <end position="26"/>
    </location>
</feature>
<dbReference type="Proteomes" id="UP000283895">
    <property type="component" value="Unassembled WGS sequence"/>
</dbReference>
<feature type="region of interest" description="Disordered" evidence="1">
    <location>
        <begin position="583"/>
        <end position="615"/>
    </location>
</feature>
<dbReference type="InterPro" id="IPR036085">
    <property type="entry name" value="PAZ_dom_sf"/>
</dbReference>
<dbReference type="InterPro" id="IPR003165">
    <property type="entry name" value="Piwi"/>
</dbReference>
<dbReference type="SUPFAM" id="SSF101690">
    <property type="entry name" value="PAZ domain"/>
    <property type="match status" value="1"/>
</dbReference>
<evidence type="ECO:0000256" key="1">
    <source>
        <dbReference type="SAM" id="MobiDB-lite"/>
    </source>
</evidence>
<dbReference type="EMBL" id="LKEA01000014">
    <property type="protein sequence ID" value="ROW04574.1"/>
    <property type="molecule type" value="Genomic_DNA"/>
</dbReference>
<dbReference type="AlphaFoldDB" id="A0A423WMD4"/>
<name>A0A423WMD4_9PEZI</name>
<dbReference type="InterPro" id="IPR014811">
    <property type="entry name" value="ArgoL1"/>
</dbReference>
<dbReference type="CDD" id="cd04657">
    <property type="entry name" value="Piwi_ago-like"/>
    <property type="match status" value="1"/>
</dbReference>
<keyword evidence="4" id="KW-1185">Reference proteome</keyword>
<dbReference type="InterPro" id="IPR036397">
    <property type="entry name" value="RNaseH_sf"/>
</dbReference>
<dbReference type="Gene3D" id="3.40.50.2300">
    <property type="match status" value="1"/>
</dbReference>
<comment type="caution">
    <text evidence="3">The sequence shown here is derived from an EMBL/GenBank/DDBJ whole genome shotgun (WGS) entry which is preliminary data.</text>
</comment>
<dbReference type="PROSITE" id="PS50822">
    <property type="entry name" value="PIWI"/>
    <property type="match status" value="1"/>
</dbReference>
<dbReference type="OrthoDB" id="10252740at2759"/>
<dbReference type="Pfam" id="PF02171">
    <property type="entry name" value="Piwi"/>
    <property type="match status" value="1"/>
</dbReference>
<accession>A0A423WMD4</accession>
<dbReference type="PANTHER" id="PTHR22891">
    <property type="entry name" value="EUKARYOTIC TRANSLATION INITIATION FACTOR 2C"/>
    <property type="match status" value="1"/>
</dbReference>
<evidence type="ECO:0000313" key="4">
    <source>
        <dbReference type="Proteomes" id="UP000283895"/>
    </source>
</evidence>
<feature type="domain" description="Piwi" evidence="2">
    <location>
        <begin position="497"/>
        <end position="823"/>
    </location>
</feature>
<organism evidence="3 4">
    <name type="scientific">Cytospora schulzeri</name>
    <dbReference type="NCBI Taxonomy" id="448051"/>
    <lineage>
        <taxon>Eukaryota</taxon>
        <taxon>Fungi</taxon>
        <taxon>Dikarya</taxon>
        <taxon>Ascomycota</taxon>
        <taxon>Pezizomycotina</taxon>
        <taxon>Sordariomycetes</taxon>
        <taxon>Sordariomycetidae</taxon>
        <taxon>Diaporthales</taxon>
        <taxon>Cytosporaceae</taxon>
        <taxon>Cytospora</taxon>
    </lineage>
</organism>
<dbReference type="STRING" id="356882.A0A423WMD4"/>
<dbReference type="SMART" id="SM01163">
    <property type="entry name" value="DUF1785"/>
    <property type="match status" value="1"/>
</dbReference>